<gene>
    <name evidence="1" type="ORF">ABB37_02219</name>
</gene>
<dbReference type="RefSeq" id="XP_015662579.1">
    <property type="nucleotide sequence ID" value="XM_015799101.1"/>
</dbReference>
<accession>A0A0M9G7C2</accession>
<protein>
    <submittedName>
        <fullName evidence="1">Uncharacterized protein</fullName>
    </submittedName>
</protein>
<dbReference type="VEuPathDB" id="TriTrypDB:LpyrH10_03_3700"/>
<dbReference type="OMA" id="RLFIGWA"/>
<name>A0A0M9G7C2_LEPPY</name>
<dbReference type="OrthoDB" id="272305at2759"/>
<comment type="caution">
    <text evidence="1">The sequence shown here is derived from an EMBL/GenBank/DDBJ whole genome shotgun (WGS) entry which is preliminary data.</text>
</comment>
<dbReference type="Proteomes" id="UP000037923">
    <property type="component" value="Unassembled WGS sequence"/>
</dbReference>
<dbReference type="EMBL" id="LGTL01000003">
    <property type="protein sequence ID" value="KPA84140.1"/>
    <property type="molecule type" value="Genomic_DNA"/>
</dbReference>
<organism evidence="1 2">
    <name type="scientific">Leptomonas pyrrhocoris</name>
    <name type="common">Firebug parasite</name>
    <dbReference type="NCBI Taxonomy" id="157538"/>
    <lineage>
        <taxon>Eukaryota</taxon>
        <taxon>Discoba</taxon>
        <taxon>Euglenozoa</taxon>
        <taxon>Kinetoplastea</taxon>
        <taxon>Metakinetoplastina</taxon>
        <taxon>Trypanosomatida</taxon>
        <taxon>Trypanosomatidae</taxon>
        <taxon>Leishmaniinae</taxon>
        <taxon>Leptomonas</taxon>
    </lineage>
</organism>
<evidence type="ECO:0000313" key="2">
    <source>
        <dbReference type="Proteomes" id="UP000037923"/>
    </source>
</evidence>
<keyword evidence="2" id="KW-1185">Reference proteome</keyword>
<sequence>MRFMSACSPRNNASGVLQVYRLHDACATLQLALLARQQQQHRVTDYVEENAADLVAASRTVLSVPSTSAPPSVPPSWVCIGVSSRSHRDVYLALPTYAAFFFDYSIEWALFASTEMSRQYVGRCMMAKLQTVGGGWASLHRADKALLCALQLYRVAVAVFDEEVVRKCRLFIGWAFLWNSNRTKALEVFQGELDDARARGDLVHERRCLHAVFNAELNPNLAPGGAYTDHFDLVDRCSNAFA</sequence>
<reference evidence="1 2" key="1">
    <citation type="submission" date="2015-07" db="EMBL/GenBank/DDBJ databases">
        <title>High-quality genome of monoxenous trypanosomatid Leptomonas pyrrhocoris.</title>
        <authorList>
            <person name="Flegontov P."/>
            <person name="Butenko A."/>
            <person name="Firsov S."/>
            <person name="Vlcek C."/>
            <person name="Logacheva M.D."/>
            <person name="Field M."/>
            <person name="Filatov D."/>
            <person name="Flegontova O."/>
            <person name="Gerasimov E."/>
            <person name="Jackson A.P."/>
            <person name="Kelly S."/>
            <person name="Opperdoes F."/>
            <person name="O'Reilly A."/>
            <person name="Votypka J."/>
            <person name="Yurchenko V."/>
            <person name="Lukes J."/>
        </authorList>
    </citation>
    <scope>NUCLEOTIDE SEQUENCE [LARGE SCALE GENOMIC DNA]</scope>
    <source>
        <strain evidence="1">H10</strain>
    </source>
</reference>
<evidence type="ECO:0000313" key="1">
    <source>
        <dbReference type="EMBL" id="KPA84140.1"/>
    </source>
</evidence>
<dbReference type="GeneID" id="26902514"/>
<dbReference type="AlphaFoldDB" id="A0A0M9G7C2"/>
<proteinExistence type="predicted"/>